<evidence type="ECO:0000313" key="3">
    <source>
        <dbReference type="Proteomes" id="UP000789570"/>
    </source>
</evidence>
<feature type="region of interest" description="Disordered" evidence="1">
    <location>
        <begin position="1"/>
        <end position="24"/>
    </location>
</feature>
<gene>
    <name evidence="2" type="ORF">FCALED_LOCUS9988</name>
</gene>
<evidence type="ECO:0000256" key="1">
    <source>
        <dbReference type="SAM" id="MobiDB-lite"/>
    </source>
</evidence>
<accession>A0A9N9D797</accession>
<name>A0A9N9D797_9GLOM</name>
<sequence length="257" mass="29724">MQSNSEPNFTSNSPNPHVDNDPISQSVNAIQNTTHNEIVSHVLTEPHVVINSEHQQNSNMQPMSSSHTVPKFQASSYSTNYIQENVNMARHSFFYRPCNDDHIYHIICEETTFEETISQLINNYLYSSNSNNSFLFYFQQPNDKRIYQVVCEMINIYSNEIKPNEQQHVEFSNRHKENLEIYLRQFLVIFLAPMDIYGQLNMNIEQDRDVDNGTGGSNSNTSLVDISQFSISQQDNNNQTVSSQNVSENYMRDNNSE</sequence>
<reference evidence="2" key="1">
    <citation type="submission" date="2021-06" db="EMBL/GenBank/DDBJ databases">
        <authorList>
            <person name="Kallberg Y."/>
            <person name="Tangrot J."/>
            <person name="Rosling A."/>
        </authorList>
    </citation>
    <scope>NUCLEOTIDE SEQUENCE</scope>
    <source>
        <strain evidence="2">UK204</strain>
    </source>
</reference>
<feature type="compositionally biased region" description="Polar residues" evidence="1">
    <location>
        <begin position="1"/>
        <end position="15"/>
    </location>
</feature>
<dbReference type="AlphaFoldDB" id="A0A9N9D797"/>
<dbReference type="EMBL" id="CAJVPQ010003498">
    <property type="protein sequence ID" value="CAG8629537.1"/>
    <property type="molecule type" value="Genomic_DNA"/>
</dbReference>
<dbReference type="Proteomes" id="UP000789570">
    <property type="component" value="Unassembled WGS sequence"/>
</dbReference>
<dbReference type="OrthoDB" id="10462958at2759"/>
<keyword evidence="3" id="KW-1185">Reference proteome</keyword>
<feature type="compositionally biased region" description="Low complexity" evidence="1">
    <location>
        <begin position="234"/>
        <end position="247"/>
    </location>
</feature>
<comment type="caution">
    <text evidence="2">The sequence shown here is derived from an EMBL/GenBank/DDBJ whole genome shotgun (WGS) entry which is preliminary data.</text>
</comment>
<organism evidence="2 3">
    <name type="scientific">Funneliformis caledonium</name>
    <dbReference type="NCBI Taxonomy" id="1117310"/>
    <lineage>
        <taxon>Eukaryota</taxon>
        <taxon>Fungi</taxon>
        <taxon>Fungi incertae sedis</taxon>
        <taxon>Mucoromycota</taxon>
        <taxon>Glomeromycotina</taxon>
        <taxon>Glomeromycetes</taxon>
        <taxon>Glomerales</taxon>
        <taxon>Glomeraceae</taxon>
        <taxon>Funneliformis</taxon>
    </lineage>
</organism>
<protein>
    <submittedName>
        <fullName evidence="2">17330_t:CDS:1</fullName>
    </submittedName>
</protein>
<evidence type="ECO:0000313" key="2">
    <source>
        <dbReference type="EMBL" id="CAG8629537.1"/>
    </source>
</evidence>
<feature type="region of interest" description="Disordered" evidence="1">
    <location>
        <begin position="234"/>
        <end position="257"/>
    </location>
</feature>
<proteinExistence type="predicted"/>